<dbReference type="InterPro" id="IPR036610">
    <property type="entry name" value="PEBP-like_sf"/>
</dbReference>
<dbReference type="CDD" id="cd00866">
    <property type="entry name" value="PEBP_euk"/>
    <property type="match status" value="1"/>
</dbReference>
<dbReference type="AlphaFoldDB" id="A0A364NFU5"/>
<comment type="caution">
    <text evidence="2">The sequence shown here is derived from an EMBL/GenBank/DDBJ whole genome shotgun (WGS) entry which is preliminary data.</text>
</comment>
<dbReference type="OrthoDB" id="2506647at2759"/>
<sequence>MYFFISLIVATFVSFVLAQTPAGFTPQTNNKLEVIFNSTMVNKPGQKMAKTAVATQPQLALSSAMISTSVTYMSIMLDLDVPSMNGTERRVLLHSMNTGLKATSQQLMGAATLLASPHKGPATYIAPSPPPTDTVAHRYVELLFEQPCNLNVTMTAFSSIKDRIDFDMEAFMAEYELSTPLAANFFIVDSRPCATASGASASATVATAATTATGSGTIPFSTLTPFTGAAPGSSVPGKTAARLGGLALFALFAL</sequence>
<feature type="chain" id="PRO_5016991652" evidence="1">
    <location>
        <begin position="19"/>
        <end position="254"/>
    </location>
</feature>
<name>A0A364NFU5_STELY</name>
<dbReference type="InterPro" id="IPR008914">
    <property type="entry name" value="PEBP"/>
</dbReference>
<organism evidence="2 3">
    <name type="scientific">Stemphylium lycopersici</name>
    <name type="common">Tomato gray leaf spot disease fungus</name>
    <name type="synonym">Thyrospora lycopersici</name>
    <dbReference type="NCBI Taxonomy" id="183478"/>
    <lineage>
        <taxon>Eukaryota</taxon>
        <taxon>Fungi</taxon>
        <taxon>Dikarya</taxon>
        <taxon>Ascomycota</taxon>
        <taxon>Pezizomycotina</taxon>
        <taxon>Dothideomycetes</taxon>
        <taxon>Pleosporomycetidae</taxon>
        <taxon>Pleosporales</taxon>
        <taxon>Pleosporineae</taxon>
        <taxon>Pleosporaceae</taxon>
        <taxon>Stemphylium</taxon>
    </lineage>
</organism>
<dbReference type="GO" id="GO:0005543">
    <property type="term" value="F:phospholipid binding"/>
    <property type="evidence" value="ECO:0007669"/>
    <property type="project" value="TreeGrafter"/>
</dbReference>
<dbReference type="STRING" id="183478.A0A364NFU5"/>
<dbReference type="PANTHER" id="PTHR11362">
    <property type="entry name" value="PHOSPHATIDYLETHANOLAMINE-BINDING PROTEIN"/>
    <property type="match status" value="1"/>
</dbReference>
<evidence type="ECO:0000313" key="3">
    <source>
        <dbReference type="Proteomes" id="UP000249619"/>
    </source>
</evidence>
<dbReference type="InterPro" id="IPR035810">
    <property type="entry name" value="PEBP_euk"/>
</dbReference>
<dbReference type="Pfam" id="PF01161">
    <property type="entry name" value="PBP"/>
    <property type="match status" value="1"/>
</dbReference>
<proteinExistence type="predicted"/>
<dbReference type="Gene3D" id="3.90.280.10">
    <property type="entry name" value="PEBP-like"/>
    <property type="match status" value="1"/>
</dbReference>
<dbReference type="Proteomes" id="UP000249619">
    <property type="component" value="Unassembled WGS sequence"/>
</dbReference>
<dbReference type="SUPFAM" id="SSF49777">
    <property type="entry name" value="PEBP-like"/>
    <property type="match status" value="1"/>
</dbReference>
<protein>
    <submittedName>
        <fullName evidence="2">Pebp-like protein</fullName>
    </submittedName>
</protein>
<reference evidence="3" key="1">
    <citation type="submission" date="2018-05" db="EMBL/GenBank/DDBJ databases">
        <title>Draft genome sequence of Stemphylium lycopersici strain CIDEFI 213.</title>
        <authorList>
            <person name="Medina R."/>
            <person name="Franco M.E.E."/>
            <person name="Lucentini C.G."/>
            <person name="Saparrat M.C.N."/>
            <person name="Balatti P.A."/>
        </authorList>
    </citation>
    <scope>NUCLEOTIDE SEQUENCE [LARGE SCALE GENOMIC DNA]</scope>
    <source>
        <strain evidence="3">CIDEFI 213</strain>
    </source>
</reference>
<dbReference type="EMBL" id="QGDH01000005">
    <property type="protein sequence ID" value="RAR16126.1"/>
    <property type="molecule type" value="Genomic_DNA"/>
</dbReference>
<dbReference type="GO" id="GO:0030414">
    <property type="term" value="F:peptidase inhibitor activity"/>
    <property type="evidence" value="ECO:0007669"/>
    <property type="project" value="TreeGrafter"/>
</dbReference>
<dbReference type="GO" id="GO:0030162">
    <property type="term" value="P:regulation of proteolysis"/>
    <property type="evidence" value="ECO:0007669"/>
    <property type="project" value="TreeGrafter"/>
</dbReference>
<keyword evidence="3" id="KW-1185">Reference proteome</keyword>
<keyword evidence="1" id="KW-0732">Signal</keyword>
<dbReference type="GO" id="GO:0046578">
    <property type="term" value="P:regulation of Ras protein signal transduction"/>
    <property type="evidence" value="ECO:0007669"/>
    <property type="project" value="TreeGrafter"/>
</dbReference>
<gene>
    <name evidence="2" type="ORF">DDE83_000483</name>
</gene>
<evidence type="ECO:0000313" key="2">
    <source>
        <dbReference type="EMBL" id="RAR16126.1"/>
    </source>
</evidence>
<feature type="signal peptide" evidence="1">
    <location>
        <begin position="1"/>
        <end position="18"/>
    </location>
</feature>
<evidence type="ECO:0000256" key="1">
    <source>
        <dbReference type="SAM" id="SignalP"/>
    </source>
</evidence>
<dbReference type="PANTHER" id="PTHR11362:SF141">
    <property type="entry name" value="PHOSPHATIDYLETHANOLAMINE-BINDING PROTEIN"/>
    <property type="match status" value="1"/>
</dbReference>
<accession>A0A364NFU5</accession>